<protein>
    <submittedName>
        <fullName evidence="1">Uncharacterized protein</fullName>
    </submittedName>
</protein>
<proteinExistence type="predicted"/>
<gene>
    <name evidence="1" type="ORF">BV22DRAFT_1135725</name>
</gene>
<reference evidence="1" key="1">
    <citation type="journal article" date="2021" name="New Phytol.">
        <title>Evolutionary innovations through gain and loss of genes in the ectomycorrhizal Boletales.</title>
        <authorList>
            <person name="Wu G."/>
            <person name="Miyauchi S."/>
            <person name="Morin E."/>
            <person name="Kuo A."/>
            <person name="Drula E."/>
            <person name="Varga T."/>
            <person name="Kohler A."/>
            <person name="Feng B."/>
            <person name="Cao Y."/>
            <person name="Lipzen A."/>
            <person name="Daum C."/>
            <person name="Hundley H."/>
            <person name="Pangilinan J."/>
            <person name="Johnson J."/>
            <person name="Barry K."/>
            <person name="LaButti K."/>
            <person name="Ng V."/>
            <person name="Ahrendt S."/>
            <person name="Min B."/>
            <person name="Choi I.G."/>
            <person name="Park H."/>
            <person name="Plett J.M."/>
            <person name="Magnuson J."/>
            <person name="Spatafora J.W."/>
            <person name="Nagy L.G."/>
            <person name="Henrissat B."/>
            <person name="Grigoriev I.V."/>
            <person name="Yang Z.L."/>
            <person name="Xu J."/>
            <person name="Martin F.M."/>
        </authorList>
    </citation>
    <scope>NUCLEOTIDE SEQUENCE</scope>
    <source>
        <strain evidence="1">KUC20120723A-06</strain>
    </source>
</reference>
<evidence type="ECO:0000313" key="2">
    <source>
        <dbReference type="Proteomes" id="UP000790709"/>
    </source>
</evidence>
<keyword evidence="2" id="KW-1185">Reference proteome</keyword>
<comment type="caution">
    <text evidence="1">The sequence shown here is derived from an EMBL/GenBank/DDBJ whole genome shotgun (WGS) entry which is preliminary data.</text>
</comment>
<name>A0ACB8AXC0_9AGAM</name>
<dbReference type="EMBL" id="MU267299">
    <property type="protein sequence ID" value="KAH7917072.1"/>
    <property type="molecule type" value="Genomic_DNA"/>
</dbReference>
<evidence type="ECO:0000313" key="1">
    <source>
        <dbReference type="EMBL" id="KAH7917072.1"/>
    </source>
</evidence>
<accession>A0ACB8AXC0</accession>
<sequence>MPMYETIFMHDSEQMAEALESVDANEEDAGNEGDNTRSADRRIAQRLHKCKTQFSDLALAYSQLEDIDVLGAVVYTGVNRTADAPPIRQLKKRAPPVEWDTNVQDAPVPQKKKCAPAPPLDDSDDEASPVRPTKRNAKVTAPRNDKEGGNDGTAPPVSKTKQPRSDRLDDEHNAPPRKTLKTVAPADDLSDGDPASDDSDHEMSQAVVPPLQRPSQPPQQRHGWQPPRPAQRPNPPLRMGPASTPMVPPSGHRVARSTHQRTCMPAMTPMDAWAAYGPYAMQYPPPSAHYPYGTSAPVPHVPSGSHLAYGLT</sequence>
<organism evidence="1 2">
    <name type="scientific">Leucogyrophana mollusca</name>
    <dbReference type="NCBI Taxonomy" id="85980"/>
    <lineage>
        <taxon>Eukaryota</taxon>
        <taxon>Fungi</taxon>
        <taxon>Dikarya</taxon>
        <taxon>Basidiomycota</taxon>
        <taxon>Agaricomycotina</taxon>
        <taxon>Agaricomycetes</taxon>
        <taxon>Agaricomycetidae</taxon>
        <taxon>Boletales</taxon>
        <taxon>Boletales incertae sedis</taxon>
        <taxon>Leucogyrophana</taxon>
    </lineage>
</organism>
<dbReference type="Proteomes" id="UP000790709">
    <property type="component" value="Unassembled WGS sequence"/>
</dbReference>